<dbReference type="GO" id="GO:0005524">
    <property type="term" value="F:ATP binding"/>
    <property type="evidence" value="ECO:0007669"/>
    <property type="project" value="UniProtKB-UniRule"/>
</dbReference>
<keyword evidence="4 15" id="KW-0963">Cytoplasm</keyword>
<feature type="binding site" evidence="15">
    <location>
        <position position="463"/>
    </location>
    <ligand>
        <name>Mg(2+)</name>
        <dbReference type="ChEBI" id="CHEBI:18420"/>
        <note>shared with alpha subunit</note>
    </ligand>
</feature>
<dbReference type="Gene3D" id="3.50.40.10">
    <property type="entry name" value="Phenylalanyl-trna Synthetase, Chain B, domain 3"/>
    <property type="match status" value="1"/>
</dbReference>
<dbReference type="Pfam" id="PF03484">
    <property type="entry name" value="B5"/>
    <property type="match status" value="1"/>
</dbReference>
<dbReference type="Gene3D" id="2.40.50.140">
    <property type="entry name" value="Nucleic acid-binding proteins"/>
    <property type="match status" value="1"/>
</dbReference>
<dbReference type="SUPFAM" id="SSF56037">
    <property type="entry name" value="PheT/TilS domain"/>
    <property type="match status" value="1"/>
</dbReference>
<evidence type="ECO:0000256" key="14">
    <source>
        <dbReference type="ARBA" id="ARBA00049255"/>
    </source>
</evidence>
<keyword evidence="10 15" id="KW-0460">Magnesium</keyword>
<keyword evidence="12 15" id="KW-0648">Protein biosynthesis</keyword>
<dbReference type="SMART" id="SM00874">
    <property type="entry name" value="B5"/>
    <property type="match status" value="1"/>
</dbReference>
<evidence type="ECO:0000256" key="4">
    <source>
        <dbReference type="ARBA" id="ARBA00022490"/>
    </source>
</evidence>
<dbReference type="PROSITE" id="PS51483">
    <property type="entry name" value="B5"/>
    <property type="match status" value="1"/>
</dbReference>
<dbReference type="InterPro" id="IPR036690">
    <property type="entry name" value="Fdx_antiC-bd_sf"/>
</dbReference>
<dbReference type="GO" id="GO:0009328">
    <property type="term" value="C:phenylalanine-tRNA ligase complex"/>
    <property type="evidence" value="ECO:0007669"/>
    <property type="project" value="TreeGrafter"/>
</dbReference>
<dbReference type="EC" id="6.1.1.20" evidence="15"/>
<dbReference type="SUPFAM" id="SSF50249">
    <property type="entry name" value="Nucleic acid-binding proteins"/>
    <property type="match status" value="1"/>
</dbReference>
<evidence type="ECO:0000256" key="15">
    <source>
        <dbReference type="HAMAP-Rule" id="MF_00283"/>
    </source>
</evidence>
<keyword evidence="7 15" id="KW-0479">Metal-binding</keyword>
<accession>E1YFE4</accession>
<keyword evidence="5 16" id="KW-0820">tRNA-binding</keyword>
<dbReference type="Gene3D" id="3.30.70.380">
    <property type="entry name" value="Ferrodoxin-fold anticodon-binding domain"/>
    <property type="match status" value="1"/>
</dbReference>
<comment type="subunit">
    <text evidence="3 15">Tetramer of two alpha and two beta subunits.</text>
</comment>
<dbReference type="InterPro" id="IPR005146">
    <property type="entry name" value="B3/B4_tRNA-bd"/>
</dbReference>
<comment type="subcellular location">
    <subcellularLocation>
        <location evidence="1 15">Cytoplasm</location>
    </subcellularLocation>
</comment>
<dbReference type="Pfam" id="PF03483">
    <property type="entry name" value="B3_4"/>
    <property type="match status" value="1"/>
</dbReference>
<dbReference type="InterPro" id="IPR045864">
    <property type="entry name" value="aa-tRNA-synth_II/BPL/LPL"/>
</dbReference>
<keyword evidence="13 15" id="KW-0030">Aminoacyl-tRNA synthetase</keyword>
<dbReference type="InterPro" id="IPR004532">
    <property type="entry name" value="Phe-tRNA-ligase_IIc_bsu_bact"/>
</dbReference>
<dbReference type="Gene3D" id="3.30.930.10">
    <property type="entry name" value="Bira Bifunctional Protein, Domain 2"/>
    <property type="match status" value="1"/>
</dbReference>
<evidence type="ECO:0000259" key="17">
    <source>
        <dbReference type="PROSITE" id="PS50886"/>
    </source>
</evidence>
<dbReference type="SMART" id="SM00873">
    <property type="entry name" value="B3_4"/>
    <property type="match status" value="1"/>
</dbReference>
<dbReference type="SUPFAM" id="SSF55681">
    <property type="entry name" value="Class II aaRS and biotin synthetases"/>
    <property type="match status" value="1"/>
</dbReference>
<evidence type="ECO:0000256" key="13">
    <source>
        <dbReference type="ARBA" id="ARBA00023146"/>
    </source>
</evidence>
<evidence type="ECO:0000256" key="2">
    <source>
        <dbReference type="ARBA" id="ARBA00008653"/>
    </source>
</evidence>
<dbReference type="InterPro" id="IPR033714">
    <property type="entry name" value="tRNA_bind_bactPheRS"/>
</dbReference>
<reference evidence="20" key="1">
    <citation type="journal article" date="2011" name="Environ. Microbiol.">
        <title>Genomic insights into the metabolic potential of the polycyclic aromatic hydrocarbon degrading sulfate-reducing Deltaproteobacterium N47.</title>
        <authorList>
            <person name="Bergmann F."/>
            <person name="Selesi D."/>
            <person name="Weinmaier T."/>
            <person name="Tischler P."/>
            <person name="Rattei T."/>
            <person name="Meckenstock R.U."/>
        </authorList>
    </citation>
    <scope>NUCLEOTIDE SEQUENCE</scope>
</reference>
<dbReference type="EMBL" id="FR695872">
    <property type="protein sequence ID" value="CBX29288.1"/>
    <property type="molecule type" value="Genomic_DNA"/>
</dbReference>
<dbReference type="InterPro" id="IPR009061">
    <property type="entry name" value="DNA-bd_dom_put_sf"/>
</dbReference>
<dbReference type="InterPro" id="IPR002547">
    <property type="entry name" value="tRNA-bd_dom"/>
</dbReference>
<feature type="binding site" evidence="15">
    <location>
        <position position="460"/>
    </location>
    <ligand>
        <name>Mg(2+)</name>
        <dbReference type="ChEBI" id="CHEBI:18420"/>
        <note>shared with alpha subunit</note>
    </ligand>
</feature>
<evidence type="ECO:0000256" key="10">
    <source>
        <dbReference type="ARBA" id="ARBA00022842"/>
    </source>
</evidence>
<comment type="similarity">
    <text evidence="2 15">Belongs to the phenylalanyl-tRNA synthetase beta subunit family. Type 1 subfamily.</text>
</comment>
<dbReference type="FunFam" id="2.40.50.140:FF:000045">
    <property type="entry name" value="Phenylalanine--tRNA ligase beta subunit"/>
    <property type="match status" value="1"/>
</dbReference>
<evidence type="ECO:0000256" key="11">
    <source>
        <dbReference type="ARBA" id="ARBA00022884"/>
    </source>
</evidence>
<dbReference type="HAMAP" id="MF_00283">
    <property type="entry name" value="Phe_tRNA_synth_beta1"/>
    <property type="match status" value="1"/>
</dbReference>
<dbReference type="Pfam" id="PF03147">
    <property type="entry name" value="FDX-ACB"/>
    <property type="match status" value="1"/>
</dbReference>
<dbReference type="SMART" id="SM00896">
    <property type="entry name" value="FDX-ACB"/>
    <property type="match status" value="1"/>
</dbReference>
<keyword evidence="8 15" id="KW-0547">Nucleotide-binding</keyword>
<dbReference type="PANTHER" id="PTHR10947">
    <property type="entry name" value="PHENYLALANYL-TRNA SYNTHETASE BETA CHAIN AND LEUCINE-RICH REPEAT-CONTAINING PROTEIN 47"/>
    <property type="match status" value="1"/>
</dbReference>
<dbReference type="Pfam" id="PF01588">
    <property type="entry name" value="tRNA_bind"/>
    <property type="match status" value="1"/>
</dbReference>
<dbReference type="NCBIfam" id="TIGR00472">
    <property type="entry name" value="pheT_bact"/>
    <property type="match status" value="1"/>
</dbReference>
<dbReference type="GO" id="GO:0000287">
    <property type="term" value="F:magnesium ion binding"/>
    <property type="evidence" value="ECO:0007669"/>
    <property type="project" value="UniProtKB-UniRule"/>
</dbReference>
<dbReference type="SUPFAM" id="SSF46955">
    <property type="entry name" value="Putative DNA-binding domain"/>
    <property type="match status" value="1"/>
</dbReference>
<evidence type="ECO:0000256" key="3">
    <source>
        <dbReference type="ARBA" id="ARBA00011209"/>
    </source>
</evidence>
<feature type="domain" description="B5" evidence="19">
    <location>
        <begin position="400"/>
        <end position="476"/>
    </location>
</feature>
<name>E1YFE4_9BACT</name>
<comment type="cofactor">
    <cofactor evidence="15">
        <name>Mg(2+)</name>
        <dbReference type="ChEBI" id="CHEBI:18420"/>
    </cofactor>
    <text evidence="15">Binds 2 magnesium ions per tetramer.</text>
</comment>
<dbReference type="InterPro" id="IPR012340">
    <property type="entry name" value="NA-bd_OB-fold"/>
</dbReference>
<dbReference type="FunFam" id="3.50.40.10:FF:000001">
    <property type="entry name" value="Phenylalanine--tRNA ligase beta subunit"/>
    <property type="match status" value="1"/>
</dbReference>
<evidence type="ECO:0000259" key="18">
    <source>
        <dbReference type="PROSITE" id="PS51447"/>
    </source>
</evidence>
<dbReference type="Pfam" id="PF17759">
    <property type="entry name" value="tRNA_synthFbeta"/>
    <property type="match status" value="1"/>
</dbReference>
<evidence type="ECO:0000256" key="6">
    <source>
        <dbReference type="ARBA" id="ARBA00022598"/>
    </source>
</evidence>
<dbReference type="Gene3D" id="3.30.56.10">
    <property type="match status" value="2"/>
</dbReference>
<feature type="binding site" evidence="15">
    <location>
        <position position="454"/>
    </location>
    <ligand>
        <name>Mg(2+)</name>
        <dbReference type="ChEBI" id="CHEBI:18420"/>
        <note>shared with alpha subunit</note>
    </ligand>
</feature>
<evidence type="ECO:0000256" key="16">
    <source>
        <dbReference type="PROSITE-ProRule" id="PRU00209"/>
    </source>
</evidence>
<keyword evidence="6 15" id="KW-0436">Ligase</keyword>
<keyword evidence="11 16" id="KW-0694">RNA-binding</keyword>
<proteinExistence type="inferred from homology"/>
<dbReference type="InterPro" id="IPR041616">
    <property type="entry name" value="PheRS_beta_core"/>
</dbReference>
<dbReference type="NCBIfam" id="NF045760">
    <property type="entry name" value="YtpR"/>
    <property type="match status" value="1"/>
</dbReference>
<dbReference type="InterPro" id="IPR005121">
    <property type="entry name" value="Fdx_antiC-bd"/>
</dbReference>
<dbReference type="GO" id="GO:0000049">
    <property type="term" value="F:tRNA binding"/>
    <property type="evidence" value="ECO:0007669"/>
    <property type="project" value="UniProtKB-UniRule"/>
</dbReference>
<evidence type="ECO:0000256" key="8">
    <source>
        <dbReference type="ARBA" id="ARBA00022741"/>
    </source>
</evidence>
<protein>
    <recommendedName>
        <fullName evidence="15">Phenylalanine--tRNA ligase beta subunit</fullName>
        <ecNumber evidence="15">6.1.1.20</ecNumber>
    </recommendedName>
    <alternativeName>
        <fullName evidence="15">Phenylalanyl-tRNA synthetase beta subunit</fullName>
        <shortName evidence="15">PheRS</shortName>
    </alternativeName>
</protein>
<evidence type="ECO:0000256" key="7">
    <source>
        <dbReference type="ARBA" id="ARBA00022723"/>
    </source>
</evidence>
<evidence type="ECO:0000259" key="19">
    <source>
        <dbReference type="PROSITE" id="PS51483"/>
    </source>
</evidence>
<dbReference type="PANTHER" id="PTHR10947:SF0">
    <property type="entry name" value="PHENYLALANINE--TRNA LIGASE BETA SUBUNIT"/>
    <property type="match status" value="1"/>
</dbReference>
<dbReference type="InterPro" id="IPR045060">
    <property type="entry name" value="Phe-tRNA-ligase_IIc_bsu"/>
</dbReference>
<dbReference type="InterPro" id="IPR005147">
    <property type="entry name" value="tRNA_synthase_B5-dom"/>
</dbReference>
<evidence type="ECO:0000256" key="5">
    <source>
        <dbReference type="ARBA" id="ARBA00022555"/>
    </source>
</evidence>
<evidence type="ECO:0000256" key="12">
    <source>
        <dbReference type="ARBA" id="ARBA00022917"/>
    </source>
</evidence>
<gene>
    <name evidence="15" type="primary">pheT</name>
    <name evidence="20" type="ORF">N47_J02690</name>
</gene>
<feature type="domain" description="FDX-ACB" evidence="18">
    <location>
        <begin position="709"/>
        <end position="802"/>
    </location>
</feature>
<feature type="binding site" evidence="15">
    <location>
        <position position="464"/>
    </location>
    <ligand>
        <name>Mg(2+)</name>
        <dbReference type="ChEBI" id="CHEBI:18420"/>
        <note>shared with alpha subunit</note>
    </ligand>
</feature>
<organism evidence="20">
    <name type="scientific">uncultured Desulfobacterium sp</name>
    <dbReference type="NCBI Taxonomy" id="201089"/>
    <lineage>
        <taxon>Bacteria</taxon>
        <taxon>Pseudomonadati</taxon>
        <taxon>Thermodesulfobacteriota</taxon>
        <taxon>Desulfobacteria</taxon>
        <taxon>Desulfobacterales</taxon>
        <taxon>Desulfobacteriaceae</taxon>
        <taxon>Desulfobacterium</taxon>
        <taxon>environmental samples</taxon>
    </lineage>
</organism>
<evidence type="ECO:0000256" key="1">
    <source>
        <dbReference type="ARBA" id="ARBA00004496"/>
    </source>
</evidence>
<evidence type="ECO:0000313" key="20">
    <source>
        <dbReference type="EMBL" id="CBX29288.1"/>
    </source>
</evidence>
<sequence length="803" mass="89053">MKVSLSWLEDYIPIETDIDDLASALTMAGLEVESVTDTFNYLEKVVVGRIIEINPHPNADKLKICRVDAGDGVLQIVCGAPNIKENLLVPLAMHGTLLSDGTLIEACEVRGQRSEGMLCSEKELEIGDDGSGVLVLSEKCRAGSSITSALDLSDYTLEIGLTPNRSDCLSIIGIAREIAAIQKTKIKYPSVNQINNNKNYDFVSVKIEAVDHCPRYAAGLVKGISVAPSPFWLRKRLLSVGQRPINNIVDISNFVMLECGQPLHTFDFDQVAEKKIVVRTATKGEIFVTLDGKNRVMDEEMLLICDGEKPVAIAGVMGGLNSEISNSTKDVLIESAYFNPLSIRKTSKKLGLSTESSYRFERGVDPDGTVRALIRAADLIAEIGNGKMVESIKDEYLLKQKTDAIELSVSKTNKLLGVELNKDTIKALLESIEFKVQNSSSDTIEIVPPSFRVDITRPVDLMEEAARLYGYNNIPTTLPLMHAETVHPLETLVLRENIRNIMTGLSFAEAINYSFVNESTCDRLKLSSDSPKRHLLYVLNPLTEEQNVMRTSLIPGLIETMRRNLSHQVRNLKIYEIGKIFLNKDKNSLPEEIEMIAGLWTGDRYNPAWYTKETNCDFYDIKGVAEAILDALNIDNAVFTKLSFELCNYTRYGYTAKIVAGKETIGLVGELDSGVLQNFDLKQAAFIFELDCNSLLKLSNLSKMSEQLPKYPSAIRDITIIIDKDIEAMSIIDNIKGIGEKLIENANLFDIFEGAPIPSAKKSVSIRITYRSSEKTLEDDEVNNTHKIITDRLINKFGASLPA</sequence>
<evidence type="ECO:0000256" key="9">
    <source>
        <dbReference type="ARBA" id="ARBA00022840"/>
    </source>
</evidence>
<keyword evidence="9 15" id="KW-0067">ATP-binding</keyword>
<dbReference type="PROSITE" id="PS50886">
    <property type="entry name" value="TRBD"/>
    <property type="match status" value="1"/>
</dbReference>
<dbReference type="PROSITE" id="PS51447">
    <property type="entry name" value="FDX_ACB"/>
    <property type="match status" value="1"/>
</dbReference>
<comment type="catalytic activity">
    <reaction evidence="14 15">
        <text>tRNA(Phe) + L-phenylalanine + ATP = L-phenylalanyl-tRNA(Phe) + AMP + diphosphate + H(+)</text>
        <dbReference type="Rhea" id="RHEA:19413"/>
        <dbReference type="Rhea" id="RHEA-COMP:9668"/>
        <dbReference type="Rhea" id="RHEA-COMP:9699"/>
        <dbReference type="ChEBI" id="CHEBI:15378"/>
        <dbReference type="ChEBI" id="CHEBI:30616"/>
        <dbReference type="ChEBI" id="CHEBI:33019"/>
        <dbReference type="ChEBI" id="CHEBI:58095"/>
        <dbReference type="ChEBI" id="CHEBI:78442"/>
        <dbReference type="ChEBI" id="CHEBI:78531"/>
        <dbReference type="ChEBI" id="CHEBI:456215"/>
        <dbReference type="EC" id="6.1.1.20"/>
    </reaction>
</comment>
<dbReference type="InterPro" id="IPR020825">
    <property type="entry name" value="Phe-tRNA_synthase-like_B3/B4"/>
</dbReference>
<dbReference type="GO" id="GO:0006432">
    <property type="term" value="P:phenylalanyl-tRNA aminoacylation"/>
    <property type="evidence" value="ECO:0007669"/>
    <property type="project" value="UniProtKB-UniRule"/>
</dbReference>
<dbReference type="CDD" id="cd02796">
    <property type="entry name" value="tRNA_bind_bactPheRS"/>
    <property type="match status" value="1"/>
</dbReference>
<dbReference type="GO" id="GO:0004826">
    <property type="term" value="F:phenylalanine-tRNA ligase activity"/>
    <property type="evidence" value="ECO:0007669"/>
    <property type="project" value="UniProtKB-UniRule"/>
</dbReference>
<feature type="domain" description="TRNA-binding" evidence="17">
    <location>
        <begin position="39"/>
        <end position="147"/>
    </location>
</feature>
<dbReference type="SUPFAM" id="SSF54991">
    <property type="entry name" value="Anticodon-binding domain of PheRS"/>
    <property type="match status" value="1"/>
</dbReference>
<dbReference type="AlphaFoldDB" id="E1YFE4"/>
<dbReference type="CDD" id="cd00769">
    <property type="entry name" value="PheRS_beta_core"/>
    <property type="match status" value="1"/>
</dbReference>